<dbReference type="Pfam" id="PF23286">
    <property type="entry name" value="LRR_13"/>
    <property type="match status" value="1"/>
</dbReference>
<dbReference type="Gene3D" id="3.40.50.10140">
    <property type="entry name" value="Toll/interleukin-1 receptor homology (TIR) domain"/>
    <property type="match status" value="1"/>
</dbReference>
<evidence type="ECO:0000256" key="2">
    <source>
        <dbReference type="ARBA" id="ARBA00023027"/>
    </source>
</evidence>
<gene>
    <name evidence="4" type="ORF">DVH24_018274</name>
</gene>
<dbReference type="EMBL" id="RDQH01000328">
    <property type="protein sequence ID" value="RXI06232.1"/>
    <property type="molecule type" value="Genomic_DNA"/>
</dbReference>
<feature type="domain" description="TIR" evidence="3">
    <location>
        <begin position="17"/>
        <end position="177"/>
    </location>
</feature>
<sequence length="812" mass="92620">MANQLVPSSSFSSTPSWTYDVFLSFRGEDTRTNFTDHLYHALVRHGINTFIDHRELPTGEEISPTLLKAIDKSRISVIVFSKNYASSRWCLDELVHILECRKSKGQMTRPIFYKVDPSDVRHQTNSYGAAFADHTRKYKNDLEKVQRWRTALTEAANLKGATLNGGQYGTKKIRSIVVELPESDVIRLNPESFLRMVNLEIFINHNAHFSGRVDYLPNSLRWFDLGTQSIIDNTHTVVLNLPSNFHPRHLVKFDVSYSGIRQLKKFKNLAKLTWMNLSGCEFLEKIPDLSGSPNIQHLYLSECKNLVEVDDSVGFLDKLVKLDLSWCSNLTTFATRLGLRSLKELNLYGCTKLERLPEIEKDKMKSLTSLKIGKSGIRELPSSIAYLTGLMILFANGCELQNVPDLSGNPNIRVLDLSDCTSLVEVHDSVGFLDKLAILILSGCSKLTRFATRLGSRSLCELYLGGCRRLESFPEIEGKMESLWYLDIQKSGIRELPSIAYFTRLRRLEASGCENIQLLSFGKKVKFDEVSSYSTNLQLSLDLEGCNLSESDILVPLDCWSTLTKLNLSRNNFVSLPDCISKVVNLETLYLRDCKRLREIPVLPLKLEHLYLDDCTSLKKIPKLPPRLARLSLCNCSGLSGDEVAKLENNLLNEEIDLRSYLKIIYPGNEVPKWFSYTSNHPTTIQHLKEFVGGSEFCFEIPLKLQVGETLLELALSFVLEPRYYSYVSILINGKIFEPARRYYEDRKATHVWLALVDLREQEQEQQGDICQVVFRFLNGYPMKSCGVHYLLRNQDKSLHFSASDDPQFLIF</sequence>
<proteinExistence type="predicted"/>
<name>A0A498KKS5_MALDO</name>
<evidence type="ECO:0000256" key="1">
    <source>
        <dbReference type="ARBA" id="ARBA00022821"/>
    </source>
</evidence>
<keyword evidence="5" id="KW-1185">Reference proteome</keyword>
<dbReference type="STRING" id="3750.A0A498KKS5"/>
<evidence type="ECO:0000313" key="4">
    <source>
        <dbReference type="EMBL" id="RXI06232.1"/>
    </source>
</evidence>
<reference evidence="4 5" key="1">
    <citation type="submission" date="2018-10" db="EMBL/GenBank/DDBJ databases">
        <title>A high-quality apple genome assembly.</title>
        <authorList>
            <person name="Hu J."/>
        </authorList>
    </citation>
    <scope>NUCLEOTIDE SEQUENCE [LARGE SCALE GENOMIC DNA]</scope>
    <source>
        <strain evidence="5">cv. HFTH1</strain>
        <tissue evidence="4">Young leaf</tissue>
    </source>
</reference>
<evidence type="ECO:0000313" key="5">
    <source>
        <dbReference type="Proteomes" id="UP000290289"/>
    </source>
</evidence>
<dbReference type="GO" id="GO:0006952">
    <property type="term" value="P:defense response"/>
    <property type="evidence" value="ECO:0007669"/>
    <property type="project" value="InterPro"/>
</dbReference>
<dbReference type="GO" id="GO:0007165">
    <property type="term" value="P:signal transduction"/>
    <property type="evidence" value="ECO:0007669"/>
    <property type="project" value="InterPro"/>
</dbReference>
<dbReference type="InterPro" id="IPR000157">
    <property type="entry name" value="TIR_dom"/>
</dbReference>
<dbReference type="PANTHER" id="PTHR11017:SF570">
    <property type="entry name" value="DISEASE RESISTANCE PROTEIN (TIR-NBS CLASS)-RELATED"/>
    <property type="match status" value="1"/>
</dbReference>
<dbReference type="PANTHER" id="PTHR11017">
    <property type="entry name" value="LEUCINE-RICH REPEAT-CONTAINING PROTEIN"/>
    <property type="match status" value="1"/>
</dbReference>
<dbReference type="PROSITE" id="PS50104">
    <property type="entry name" value="TIR"/>
    <property type="match status" value="1"/>
</dbReference>
<keyword evidence="1" id="KW-0611">Plant defense</keyword>
<keyword evidence="2" id="KW-0520">NAD</keyword>
<accession>A0A498KKS5</accession>
<comment type="caution">
    <text evidence="4">The sequence shown here is derived from an EMBL/GenBank/DDBJ whole genome shotgun (WGS) entry which is preliminary data.</text>
</comment>
<dbReference type="FunFam" id="3.40.50.10140:FF:000007">
    <property type="entry name" value="Disease resistance protein (TIR-NBS-LRR class)"/>
    <property type="match status" value="1"/>
</dbReference>
<dbReference type="Gene3D" id="3.80.10.10">
    <property type="entry name" value="Ribonuclease Inhibitor"/>
    <property type="match status" value="3"/>
</dbReference>
<dbReference type="InterPro" id="IPR058546">
    <property type="entry name" value="RPS4B/Roq1-like_LRR"/>
</dbReference>
<dbReference type="Proteomes" id="UP000290289">
    <property type="component" value="Chromosome 2"/>
</dbReference>
<dbReference type="SUPFAM" id="SSF52200">
    <property type="entry name" value="Toll/Interleukin receptor TIR domain"/>
    <property type="match status" value="1"/>
</dbReference>
<dbReference type="InterPro" id="IPR032675">
    <property type="entry name" value="LRR_dom_sf"/>
</dbReference>
<organism evidence="4 5">
    <name type="scientific">Malus domestica</name>
    <name type="common">Apple</name>
    <name type="synonym">Pyrus malus</name>
    <dbReference type="NCBI Taxonomy" id="3750"/>
    <lineage>
        <taxon>Eukaryota</taxon>
        <taxon>Viridiplantae</taxon>
        <taxon>Streptophyta</taxon>
        <taxon>Embryophyta</taxon>
        <taxon>Tracheophyta</taxon>
        <taxon>Spermatophyta</taxon>
        <taxon>Magnoliopsida</taxon>
        <taxon>eudicotyledons</taxon>
        <taxon>Gunneridae</taxon>
        <taxon>Pentapetalae</taxon>
        <taxon>rosids</taxon>
        <taxon>fabids</taxon>
        <taxon>Rosales</taxon>
        <taxon>Rosaceae</taxon>
        <taxon>Amygdaloideae</taxon>
        <taxon>Maleae</taxon>
        <taxon>Malus</taxon>
    </lineage>
</organism>
<dbReference type="InterPro" id="IPR035897">
    <property type="entry name" value="Toll_tir_struct_dom_sf"/>
</dbReference>
<dbReference type="InterPro" id="IPR044974">
    <property type="entry name" value="Disease_R_plants"/>
</dbReference>
<evidence type="ECO:0000259" key="3">
    <source>
        <dbReference type="PROSITE" id="PS50104"/>
    </source>
</evidence>
<dbReference type="Pfam" id="PF01582">
    <property type="entry name" value="TIR"/>
    <property type="match status" value="1"/>
</dbReference>
<dbReference type="SUPFAM" id="SSF52058">
    <property type="entry name" value="L domain-like"/>
    <property type="match status" value="2"/>
</dbReference>
<dbReference type="AlphaFoldDB" id="A0A498KKS5"/>
<protein>
    <recommendedName>
        <fullName evidence="3">TIR domain-containing protein</fullName>
    </recommendedName>
</protein>
<dbReference type="SMART" id="SM00255">
    <property type="entry name" value="TIR"/>
    <property type="match status" value="1"/>
</dbReference>